<dbReference type="GO" id="GO:0004896">
    <property type="term" value="F:cytokine receptor activity"/>
    <property type="evidence" value="ECO:0007669"/>
    <property type="project" value="InterPro"/>
</dbReference>
<dbReference type="InterPro" id="IPR013783">
    <property type="entry name" value="Ig-like_fold"/>
</dbReference>
<dbReference type="FunFam" id="2.60.40.10:FF:001087">
    <property type="entry name" value="Colony stimulating factor 2 receptor alpha subunit"/>
    <property type="match status" value="1"/>
</dbReference>
<dbReference type="OrthoDB" id="9835959at2759"/>
<evidence type="ECO:0000259" key="11">
    <source>
        <dbReference type="Pfam" id="PF18611"/>
    </source>
</evidence>
<dbReference type="InterPro" id="IPR015321">
    <property type="entry name" value="TypeI_recpt_CBD"/>
</dbReference>
<evidence type="ECO:0000313" key="12">
    <source>
        <dbReference type="EMBL" id="KAB0399979.1"/>
    </source>
</evidence>
<evidence type="ECO:0000259" key="10">
    <source>
        <dbReference type="Pfam" id="PF09240"/>
    </source>
</evidence>
<evidence type="ECO:0000256" key="8">
    <source>
        <dbReference type="SAM" id="MobiDB-lite"/>
    </source>
</evidence>
<dbReference type="InterPro" id="IPR036116">
    <property type="entry name" value="FN3_sf"/>
</dbReference>
<keyword evidence="6" id="KW-0675">Receptor</keyword>
<keyword evidence="3" id="KW-0732">Signal</keyword>
<sequence length="653" mass="72710">MSQSSLRQRRWERRRVHGNSALNVGGAGGSQQRQLGSLPRPSGSPTCALAMAALLSTLPVPSFLLTQEHRGKHLPTVEQNSSLNVKFDPKTTKLTWDCQENATYGECVLIHKEKGQIKKKVKDKECQCTFQDCSLHGGVTLTVEVNINQRRISETLVYPNPGGQGTAAQNFSCLIYNADFMNCTWAKGQAAPSDVQYFLYIRDSKKKIERECPRYLKDSGTHVGCHLQDLSGLTSYSYFLVNGTSQKTGIQFFDSVLLLKEIEQYNPPNNITVYCNESHCFIRWEKPRTRKTLSIREFQYQLDIQRQIVVSGDSGNKYSFPRPGFRAKHTVKIRTADARKAHWGAWSQPAEFGSAEPESSLVHVYLLVVLGTLVCGLTLSCLFKRFLGTHRLFPPIPRIKDKLNDNPQIDHQILWEKFTHDVGKGDKEEVLAVEEVTEAPANANNVMFRKDAFVAGGMVRGPSILTTVERNDFPVAALTGPQFLSRHSTQHVTPLYGSVALAAIGCSVPAHPLPRKGPSGPRSTLRLQAPARLCHPGGPAWTLLVTVWFAQWCPCAHTRGQRLQRQAFRNLQATALPNRMCEAGTAGVRHGVPQGHWEGETGENSRPDGALLLLRQPTIGQQRRTWTAWKDPGKCGIRGEPWTDGDLRSMSQG</sequence>
<feature type="region of interest" description="Disordered" evidence="8">
    <location>
        <begin position="634"/>
        <end position="653"/>
    </location>
</feature>
<dbReference type="SUPFAM" id="SSF49265">
    <property type="entry name" value="Fibronectin type III"/>
    <property type="match status" value="2"/>
</dbReference>
<reference evidence="12 13" key="1">
    <citation type="journal article" date="2019" name="PLoS ONE">
        <title>Genomic analyses reveal an absence of contemporary introgressive admixture between fin whales and blue whales, despite known hybrids.</title>
        <authorList>
            <person name="Westbury M.V."/>
            <person name="Petersen B."/>
            <person name="Lorenzen E.D."/>
        </authorList>
    </citation>
    <scope>NUCLEOTIDE SEQUENCE [LARGE SCALE GENOMIC DNA]</scope>
    <source>
        <strain evidence="12">FinWhale-01</strain>
    </source>
</reference>
<dbReference type="EMBL" id="SGJD01001425">
    <property type="protein sequence ID" value="KAB0399979.1"/>
    <property type="molecule type" value="Genomic_DNA"/>
</dbReference>
<keyword evidence="13" id="KW-1185">Reference proteome</keyword>
<evidence type="ECO:0000256" key="9">
    <source>
        <dbReference type="SAM" id="Phobius"/>
    </source>
</evidence>
<keyword evidence="7" id="KW-0325">Glycoprotein</keyword>
<feature type="domain" description="IL-3 receptor alpha chain N-terminal" evidence="11">
    <location>
        <begin position="82"/>
        <end position="159"/>
    </location>
</feature>
<keyword evidence="2 9" id="KW-0812">Transmembrane</keyword>
<dbReference type="PANTHER" id="PTHR23037:SF46">
    <property type="entry name" value="INTERLEUKIN 5 RECEPTOR SUBUNIT ALPHA"/>
    <property type="match status" value="1"/>
</dbReference>
<dbReference type="GO" id="GO:0009897">
    <property type="term" value="C:external side of plasma membrane"/>
    <property type="evidence" value="ECO:0007669"/>
    <property type="project" value="TreeGrafter"/>
</dbReference>
<protein>
    <recommendedName>
        <fullName evidence="14">Fibronectin type-III domain-containing protein</fullName>
    </recommendedName>
</protein>
<dbReference type="InterPro" id="IPR003532">
    <property type="entry name" value="Short_hematopoietin_rcpt_2_CS"/>
</dbReference>
<feature type="domain" description="Type I cytokine receptor cytokine-binding" evidence="10">
    <location>
        <begin position="170"/>
        <end position="261"/>
    </location>
</feature>
<feature type="transmembrane region" description="Helical" evidence="9">
    <location>
        <begin position="362"/>
        <end position="383"/>
    </location>
</feature>
<dbReference type="Proteomes" id="UP000437017">
    <property type="component" value="Unassembled WGS sequence"/>
</dbReference>
<evidence type="ECO:0000256" key="5">
    <source>
        <dbReference type="ARBA" id="ARBA00023136"/>
    </source>
</evidence>
<gene>
    <name evidence="12" type="ORF">E2I00_014202</name>
</gene>
<name>A0A643CIH5_BALPH</name>
<dbReference type="PANTHER" id="PTHR23037">
    <property type="entry name" value="CYTOKINE RECEPTOR"/>
    <property type="match status" value="1"/>
</dbReference>
<keyword evidence="5 9" id="KW-0472">Membrane</keyword>
<evidence type="ECO:0000256" key="2">
    <source>
        <dbReference type="ARBA" id="ARBA00022692"/>
    </source>
</evidence>
<dbReference type="InterPro" id="IPR040907">
    <property type="entry name" value="IL3Ra_N"/>
</dbReference>
<comment type="caution">
    <text evidence="12">The sequence shown here is derived from an EMBL/GenBank/DDBJ whole genome shotgun (WGS) entry which is preliminary data.</text>
</comment>
<dbReference type="AlphaFoldDB" id="A0A643CIH5"/>
<dbReference type="Gene3D" id="2.60.40.10">
    <property type="entry name" value="Immunoglobulins"/>
    <property type="match status" value="2"/>
</dbReference>
<keyword evidence="4 9" id="KW-1133">Transmembrane helix</keyword>
<proteinExistence type="predicted"/>
<evidence type="ECO:0008006" key="14">
    <source>
        <dbReference type="Google" id="ProtNLM"/>
    </source>
</evidence>
<evidence type="ECO:0000313" key="13">
    <source>
        <dbReference type="Proteomes" id="UP000437017"/>
    </source>
</evidence>
<organism evidence="12 13">
    <name type="scientific">Balaenoptera physalus</name>
    <name type="common">Fin whale</name>
    <name type="synonym">Balaena physalus</name>
    <dbReference type="NCBI Taxonomy" id="9770"/>
    <lineage>
        <taxon>Eukaryota</taxon>
        <taxon>Metazoa</taxon>
        <taxon>Chordata</taxon>
        <taxon>Craniata</taxon>
        <taxon>Vertebrata</taxon>
        <taxon>Euteleostomi</taxon>
        <taxon>Mammalia</taxon>
        <taxon>Eutheria</taxon>
        <taxon>Laurasiatheria</taxon>
        <taxon>Artiodactyla</taxon>
        <taxon>Whippomorpha</taxon>
        <taxon>Cetacea</taxon>
        <taxon>Mysticeti</taxon>
        <taxon>Balaenopteridae</taxon>
        <taxon>Balaenoptera</taxon>
    </lineage>
</organism>
<dbReference type="Pfam" id="PF18611">
    <property type="entry name" value="IL3Ra_N"/>
    <property type="match status" value="1"/>
</dbReference>
<feature type="region of interest" description="Disordered" evidence="8">
    <location>
        <begin position="1"/>
        <end position="42"/>
    </location>
</feature>
<evidence type="ECO:0000256" key="3">
    <source>
        <dbReference type="ARBA" id="ARBA00022729"/>
    </source>
</evidence>
<dbReference type="PROSITE" id="PS01356">
    <property type="entry name" value="HEMATOPO_REC_S_F2"/>
    <property type="match status" value="1"/>
</dbReference>
<evidence type="ECO:0000256" key="7">
    <source>
        <dbReference type="ARBA" id="ARBA00023180"/>
    </source>
</evidence>
<dbReference type="Gene3D" id="2.60.40.3850">
    <property type="match status" value="1"/>
</dbReference>
<accession>A0A643CIH5</accession>
<dbReference type="Pfam" id="PF09240">
    <property type="entry name" value="IL6Ra-bind"/>
    <property type="match status" value="1"/>
</dbReference>
<evidence type="ECO:0000256" key="6">
    <source>
        <dbReference type="ARBA" id="ARBA00023170"/>
    </source>
</evidence>
<evidence type="ECO:0000256" key="1">
    <source>
        <dbReference type="ARBA" id="ARBA00004479"/>
    </source>
</evidence>
<comment type="subcellular location">
    <subcellularLocation>
        <location evidence="1">Membrane</location>
        <topology evidence="1">Single-pass type I membrane protein</topology>
    </subcellularLocation>
</comment>
<evidence type="ECO:0000256" key="4">
    <source>
        <dbReference type="ARBA" id="ARBA00022989"/>
    </source>
</evidence>
<feature type="compositionally biased region" description="Basic residues" evidence="8">
    <location>
        <begin position="7"/>
        <end position="17"/>
    </location>
</feature>